<accession>A0ACB8UY58</accession>
<keyword evidence="1" id="KW-0489">Methyltransferase</keyword>
<evidence type="ECO:0000313" key="1">
    <source>
        <dbReference type="EMBL" id="KAI2388029.1"/>
    </source>
</evidence>
<sequence length="268" mass="30188">MPEDVEDLGLDAVFKEPEGFLPPPKPPTFAEHRMLSGQTLRLRLVGDHPLYGYLLWNAGRIVSDYLEARADSWVRGKSILELGAGAGLPSLVCAIEGAKTVVVTDYPDEVLIDNLRINAARCQELIQSNSPFPLSLHAQGYLWGADPSALLSYLEAPKEGFDVLILADVIYNHPQHHNLITSLHMTLKRTTDAVAFVVFTPYQPWLLHKIVAFFPKAEENGFQVTKLFEKVLDSPLFQNDPGDERLRRTVFGYELRWKPEELDKPRSL</sequence>
<proteinExistence type="predicted"/>
<gene>
    <name evidence="1" type="primary">EFM7</name>
    <name evidence="1" type="ORF">LOY88_002826</name>
</gene>
<protein>
    <submittedName>
        <fullName evidence="1">Protein N-terminal and lysine N-methyltransferase efm7</fullName>
        <ecNumber evidence="1">2.1.1.1</ecNumber>
    </submittedName>
</protein>
<keyword evidence="1" id="KW-0808">Transferase</keyword>
<comment type="caution">
    <text evidence="1">The sequence shown here is derived from an EMBL/GenBank/DDBJ whole genome shotgun (WGS) entry which is preliminary data.</text>
</comment>
<reference evidence="1" key="1">
    <citation type="journal article" date="2022" name="bioRxiv">
        <title>Population genetic analysis of Ophidiomyces ophidiicola, the causative agent of snake fungal disease, indicates recent introductions to the USA.</title>
        <authorList>
            <person name="Ladner J.T."/>
            <person name="Palmer J.M."/>
            <person name="Ettinger C.L."/>
            <person name="Stajich J.E."/>
            <person name="Farrell T.M."/>
            <person name="Glorioso B.M."/>
            <person name="Lawson B."/>
            <person name="Price S.J."/>
            <person name="Stengle A.G."/>
            <person name="Grear D.A."/>
            <person name="Lorch J.M."/>
        </authorList>
    </citation>
    <scope>NUCLEOTIDE SEQUENCE</scope>
    <source>
        <strain evidence="1">NWHC 24266-5</strain>
    </source>
</reference>
<organism evidence="1">
    <name type="scientific">Ophidiomyces ophidiicola</name>
    <dbReference type="NCBI Taxonomy" id="1387563"/>
    <lineage>
        <taxon>Eukaryota</taxon>
        <taxon>Fungi</taxon>
        <taxon>Dikarya</taxon>
        <taxon>Ascomycota</taxon>
        <taxon>Pezizomycotina</taxon>
        <taxon>Eurotiomycetes</taxon>
        <taxon>Eurotiomycetidae</taxon>
        <taxon>Onygenales</taxon>
        <taxon>Onygenaceae</taxon>
        <taxon>Ophidiomyces</taxon>
    </lineage>
</organism>
<name>A0ACB8UY58_9EURO</name>
<dbReference type="EMBL" id="JALBCA010000034">
    <property type="protein sequence ID" value="KAI2388029.1"/>
    <property type="molecule type" value="Genomic_DNA"/>
</dbReference>
<dbReference type="EC" id="2.1.1.1" evidence="1"/>